<gene>
    <name evidence="2" type="ORF">P171DRAFT_370709</name>
</gene>
<feature type="compositionally biased region" description="Basic and acidic residues" evidence="1">
    <location>
        <begin position="182"/>
        <end position="201"/>
    </location>
</feature>
<organism evidence="2 3">
    <name type="scientific">Karstenula rhodostoma CBS 690.94</name>
    <dbReference type="NCBI Taxonomy" id="1392251"/>
    <lineage>
        <taxon>Eukaryota</taxon>
        <taxon>Fungi</taxon>
        <taxon>Dikarya</taxon>
        <taxon>Ascomycota</taxon>
        <taxon>Pezizomycotina</taxon>
        <taxon>Dothideomycetes</taxon>
        <taxon>Pleosporomycetidae</taxon>
        <taxon>Pleosporales</taxon>
        <taxon>Massarineae</taxon>
        <taxon>Didymosphaeriaceae</taxon>
        <taxon>Karstenula</taxon>
    </lineage>
</organism>
<evidence type="ECO:0008006" key="4">
    <source>
        <dbReference type="Google" id="ProtNLM"/>
    </source>
</evidence>
<dbReference type="OrthoDB" id="4590707at2759"/>
<evidence type="ECO:0000256" key="1">
    <source>
        <dbReference type="SAM" id="MobiDB-lite"/>
    </source>
</evidence>
<feature type="compositionally biased region" description="Basic and acidic residues" evidence="1">
    <location>
        <begin position="118"/>
        <end position="141"/>
    </location>
</feature>
<name>A0A9P4PA40_9PLEO</name>
<feature type="region of interest" description="Disordered" evidence="1">
    <location>
        <begin position="79"/>
        <end position="236"/>
    </location>
</feature>
<feature type="compositionally biased region" description="Basic and acidic residues" evidence="1">
    <location>
        <begin position="79"/>
        <end position="88"/>
    </location>
</feature>
<proteinExistence type="predicted"/>
<feature type="compositionally biased region" description="Polar residues" evidence="1">
    <location>
        <begin position="166"/>
        <end position="181"/>
    </location>
</feature>
<feature type="compositionally biased region" description="Basic and acidic residues" evidence="1">
    <location>
        <begin position="100"/>
        <end position="111"/>
    </location>
</feature>
<reference evidence="2" key="1">
    <citation type="journal article" date="2020" name="Stud. Mycol.">
        <title>101 Dothideomycetes genomes: a test case for predicting lifestyles and emergence of pathogens.</title>
        <authorList>
            <person name="Haridas S."/>
            <person name="Albert R."/>
            <person name="Binder M."/>
            <person name="Bloem J."/>
            <person name="Labutti K."/>
            <person name="Salamov A."/>
            <person name="Andreopoulos B."/>
            <person name="Baker S."/>
            <person name="Barry K."/>
            <person name="Bills G."/>
            <person name="Bluhm B."/>
            <person name="Cannon C."/>
            <person name="Castanera R."/>
            <person name="Culley D."/>
            <person name="Daum C."/>
            <person name="Ezra D."/>
            <person name="Gonzalez J."/>
            <person name="Henrissat B."/>
            <person name="Kuo A."/>
            <person name="Liang C."/>
            <person name="Lipzen A."/>
            <person name="Lutzoni F."/>
            <person name="Magnuson J."/>
            <person name="Mondo S."/>
            <person name="Nolan M."/>
            <person name="Ohm R."/>
            <person name="Pangilinan J."/>
            <person name="Park H.-J."/>
            <person name="Ramirez L."/>
            <person name="Alfaro M."/>
            <person name="Sun H."/>
            <person name="Tritt A."/>
            <person name="Yoshinaga Y."/>
            <person name="Zwiers L.-H."/>
            <person name="Turgeon B."/>
            <person name="Goodwin S."/>
            <person name="Spatafora J."/>
            <person name="Crous P."/>
            <person name="Grigoriev I."/>
        </authorList>
    </citation>
    <scope>NUCLEOTIDE SEQUENCE</scope>
    <source>
        <strain evidence="2">CBS 690.94</strain>
    </source>
</reference>
<protein>
    <recommendedName>
        <fullName evidence="4">Cylicin I</fullName>
    </recommendedName>
</protein>
<dbReference type="Proteomes" id="UP000799764">
    <property type="component" value="Unassembled WGS sequence"/>
</dbReference>
<evidence type="ECO:0000313" key="3">
    <source>
        <dbReference type="Proteomes" id="UP000799764"/>
    </source>
</evidence>
<feature type="compositionally biased region" description="Basic and acidic residues" evidence="1">
    <location>
        <begin position="217"/>
        <end position="236"/>
    </location>
</feature>
<dbReference type="EMBL" id="MU001510">
    <property type="protein sequence ID" value="KAF2439256.1"/>
    <property type="molecule type" value="Genomic_DNA"/>
</dbReference>
<evidence type="ECO:0000313" key="2">
    <source>
        <dbReference type="EMBL" id="KAF2439256.1"/>
    </source>
</evidence>
<keyword evidence="3" id="KW-1185">Reference proteome</keyword>
<accession>A0A9P4PA40</accession>
<dbReference type="AlphaFoldDB" id="A0A9P4PA40"/>
<comment type="caution">
    <text evidence="2">The sequence shown here is derived from an EMBL/GenBank/DDBJ whole genome shotgun (WGS) entry which is preliminary data.</text>
</comment>
<sequence>MSFIRSTTLRASTIARSARYIRSSEVVQPWQRVLQRRTYASAHGQGQAKKSDLPWIVTSLAGTSTALYIVLNQDLSHGSHEEEEHALPDKLTTQPEEATEDKPDEDKPSGDKEEDLEGEKNSARQSDIKEDLAKQKGEDSPHATADNKSSDSPDDNDTPHSRKPSGDSTDTSGKQEGLSNADTKHTSAIHDDPEKSKKGEGVAETAKLKGTVSTERPGAESDNRGKAKQDKDEKDE</sequence>